<dbReference type="PANTHER" id="PTHR35797">
    <property type="entry name" value="PROTEASE-RELATED"/>
    <property type="match status" value="1"/>
</dbReference>
<feature type="transmembrane region" description="Helical" evidence="1">
    <location>
        <begin position="88"/>
        <end position="109"/>
    </location>
</feature>
<feature type="transmembrane region" description="Helical" evidence="1">
    <location>
        <begin position="129"/>
        <end position="148"/>
    </location>
</feature>
<dbReference type="GO" id="GO:0008237">
    <property type="term" value="F:metallopeptidase activity"/>
    <property type="evidence" value="ECO:0007669"/>
    <property type="project" value="UniProtKB-KW"/>
</dbReference>
<keyword evidence="1" id="KW-0812">Transmembrane</keyword>
<keyword evidence="1" id="KW-0472">Membrane</keyword>
<dbReference type="InterPro" id="IPR042150">
    <property type="entry name" value="MmRce1-like"/>
</dbReference>
<organism evidence="3 4">
    <name type="scientific">Microbacterium wangchenii</name>
    <dbReference type="NCBI Taxonomy" id="2541726"/>
    <lineage>
        <taxon>Bacteria</taxon>
        <taxon>Bacillati</taxon>
        <taxon>Actinomycetota</taxon>
        <taxon>Actinomycetes</taxon>
        <taxon>Micrococcales</taxon>
        <taxon>Microbacteriaceae</taxon>
        <taxon>Microbacterium</taxon>
    </lineage>
</organism>
<dbReference type="PANTHER" id="PTHR35797:SF1">
    <property type="entry name" value="PROTEASE"/>
    <property type="match status" value="1"/>
</dbReference>
<keyword evidence="3" id="KW-0482">Metalloprotease</keyword>
<keyword evidence="4" id="KW-1185">Reference proteome</keyword>
<evidence type="ECO:0000256" key="1">
    <source>
        <dbReference type="SAM" id="Phobius"/>
    </source>
</evidence>
<protein>
    <submittedName>
        <fullName evidence="3">CPBP family intramembrane metalloprotease</fullName>
    </submittedName>
</protein>
<evidence type="ECO:0000313" key="3">
    <source>
        <dbReference type="EMBL" id="QBR90031.1"/>
    </source>
</evidence>
<reference evidence="3 4" key="1">
    <citation type="submission" date="2019-03" db="EMBL/GenBank/DDBJ databases">
        <authorList>
            <person name="Dong K."/>
        </authorList>
    </citation>
    <scope>NUCLEOTIDE SEQUENCE [LARGE SCALE GENOMIC DNA]</scope>
    <source>
        <strain evidence="4">dk512</strain>
    </source>
</reference>
<feature type="transmembrane region" description="Helical" evidence="1">
    <location>
        <begin position="160"/>
        <end position="178"/>
    </location>
</feature>
<feature type="transmembrane region" description="Helical" evidence="1">
    <location>
        <begin position="246"/>
        <end position="266"/>
    </location>
</feature>
<proteinExistence type="predicted"/>
<feature type="transmembrane region" description="Helical" evidence="1">
    <location>
        <begin position="21"/>
        <end position="41"/>
    </location>
</feature>
<dbReference type="InterPro" id="IPR003675">
    <property type="entry name" value="Rce1/LyrA-like_dom"/>
</dbReference>
<dbReference type="Pfam" id="PF02517">
    <property type="entry name" value="Rce1-like"/>
    <property type="match status" value="1"/>
</dbReference>
<keyword evidence="3" id="KW-0378">Hydrolase</keyword>
<keyword evidence="3" id="KW-0645">Protease</keyword>
<feature type="transmembrane region" description="Helical" evidence="1">
    <location>
        <begin position="53"/>
        <end position="76"/>
    </location>
</feature>
<dbReference type="Proteomes" id="UP000295748">
    <property type="component" value="Chromosome"/>
</dbReference>
<evidence type="ECO:0000259" key="2">
    <source>
        <dbReference type="Pfam" id="PF02517"/>
    </source>
</evidence>
<feature type="transmembrane region" description="Helical" evidence="1">
    <location>
        <begin position="198"/>
        <end position="215"/>
    </location>
</feature>
<feature type="transmembrane region" description="Helical" evidence="1">
    <location>
        <begin position="222"/>
        <end position="240"/>
    </location>
</feature>
<accession>A0ABX5SV33</accession>
<name>A0ABX5SV33_9MICO</name>
<keyword evidence="1" id="KW-1133">Transmembrane helix</keyword>
<sequence length="287" mass="30260">MTRVTMQTNPARTRRAATLRGQLLFFALACAVISGGFWMALPLVGGAVTTSPGIWLYSLGACGPSLAALLAVLLLSRGDVPRRRIRRPWVWVPAALVLGALPALVSAAIVSGGRLDAHAGETITSMGGLLPFIVIFLLTGPIAEEFGWRGYVQPRLRMRLGVLPTAAVLGATWAVWHLPLFLLAGTGQHAMGLFTPRAGVYLLTMIPLSVLFLFVSERLSGGVWAAIVLHFAGNATGALLPQPNLAGGLVQLGVVVALACGCVWAWRRIPPRSAPQSPDSHFVPVGG</sequence>
<gene>
    <name evidence="3" type="ORF">E4K62_15870</name>
</gene>
<evidence type="ECO:0000313" key="4">
    <source>
        <dbReference type="Proteomes" id="UP000295748"/>
    </source>
</evidence>
<feature type="domain" description="CAAX prenyl protease 2/Lysostaphin resistance protein A-like" evidence="2">
    <location>
        <begin position="129"/>
        <end position="235"/>
    </location>
</feature>
<dbReference type="EMBL" id="CP038266">
    <property type="protein sequence ID" value="QBR90031.1"/>
    <property type="molecule type" value="Genomic_DNA"/>
</dbReference>